<reference evidence="1" key="1">
    <citation type="submission" date="2018-06" db="EMBL/GenBank/DDBJ databases">
        <authorList>
            <person name="Zhirakovskaya E."/>
        </authorList>
    </citation>
    <scope>NUCLEOTIDE SEQUENCE</scope>
</reference>
<gene>
    <name evidence="1" type="ORF">MNBD_GAMMA10-2111</name>
</gene>
<accession>A0A3B0YQS0</accession>
<dbReference type="EMBL" id="UOFJ01000554">
    <property type="protein sequence ID" value="VAW70796.1"/>
    <property type="molecule type" value="Genomic_DNA"/>
</dbReference>
<dbReference type="AlphaFoldDB" id="A0A3B0YQS0"/>
<protein>
    <submittedName>
        <fullName evidence="1">Uncharacterized protein</fullName>
    </submittedName>
</protein>
<organism evidence="1">
    <name type="scientific">hydrothermal vent metagenome</name>
    <dbReference type="NCBI Taxonomy" id="652676"/>
    <lineage>
        <taxon>unclassified sequences</taxon>
        <taxon>metagenomes</taxon>
        <taxon>ecological metagenomes</taxon>
    </lineage>
</organism>
<evidence type="ECO:0000313" key="1">
    <source>
        <dbReference type="EMBL" id="VAW70796.1"/>
    </source>
</evidence>
<sequence>MNEAFLKLDSILTELKLARDNEDNIQKSIHHIGELGKTVGFLFATCCTTTREPLYQNMYRIMNDVHGKLYSYLGHSH</sequence>
<name>A0A3B0YQS0_9ZZZZ</name>
<proteinExistence type="predicted"/>